<evidence type="ECO:0000313" key="2">
    <source>
        <dbReference type="Proteomes" id="UP000530660"/>
    </source>
</evidence>
<dbReference type="AlphaFoldDB" id="A0A7J7IMC6"/>
<dbReference type="Proteomes" id="UP000530660">
    <property type="component" value="Unassembled WGS sequence"/>
</dbReference>
<dbReference type="EMBL" id="VWRR01000004">
    <property type="protein sequence ID" value="KAF6004198.1"/>
    <property type="molecule type" value="Genomic_DNA"/>
</dbReference>
<organism evidence="1 2">
    <name type="scientific">Cyanidiococcus yangmingshanensis</name>
    <dbReference type="NCBI Taxonomy" id="2690220"/>
    <lineage>
        <taxon>Eukaryota</taxon>
        <taxon>Rhodophyta</taxon>
        <taxon>Bangiophyceae</taxon>
        <taxon>Cyanidiales</taxon>
        <taxon>Cyanidiaceae</taxon>
        <taxon>Cyanidiococcus</taxon>
    </lineage>
</organism>
<sequence>MEAGKQFVYWRERLLALEGRLDDIEMDQEELHRIVEDKERLVRDDLEALEDALLGKFRALVAYLRQESEGSSLAFGQSTLQTFDHGKALHSNEGTLKVDPGYPKSLGSELAHSFRKQEACVGTPTLSKLYEDKSCPRWANSFSRALLREKNARMALENRIRSIELTVEKLLNTRVQEGSIFDLRTRFYSQQNHSNPVSRTDTVESPIQAYISRVIWRIEHCLTRMGAPRMVPTR</sequence>
<evidence type="ECO:0000313" key="1">
    <source>
        <dbReference type="EMBL" id="KAF6004198.1"/>
    </source>
</evidence>
<accession>A0A7J7IMC6</accession>
<proteinExistence type="predicted"/>
<comment type="caution">
    <text evidence="1">The sequence shown here is derived from an EMBL/GenBank/DDBJ whole genome shotgun (WGS) entry which is preliminary data.</text>
</comment>
<protein>
    <submittedName>
        <fullName evidence="1">Uncharacterized protein</fullName>
    </submittedName>
</protein>
<gene>
    <name evidence="1" type="ORF">F1559_003579</name>
</gene>
<name>A0A7J7IMC6_9RHOD</name>
<reference evidence="1 2" key="1">
    <citation type="journal article" date="2020" name="J. Phycol.">
        <title>Comparative genome analysis reveals Cyanidiococcus gen. nov., a new extremophilic red algal genus sister to Cyanidioschyzon (Cyanidioschyzonaceae, Rhodophyta).</title>
        <authorList>
            <person name="Liu S.-L."/>
            <person name="Chiang Y.-R."/>
            <person name="Yoon H.S."/>
            <person name="Fu H.-Y."/>
        </authorList>
    </citation>
    <scope>NUCLEOTIDE SEQUENCE [LARGE SCALE GENOMIC DNA]</scope>
    <source>
        <strain evidence="1 2">THAL066</strain>
    </source>
</reference>
<keyword evidence="2" id="KW-1185">Reference proteome</keyword>